<accession>A0ACC2UNJ2</accession>
<evidence type="ECO:0000313" key="2">
    <source>
        <dbReference type="Proteomes" id="UP001165960"/>
    </source>
</evidence>
<proteinExistence type="predicted"/>
<organism evidence="1 2">
    <name type="scientific">Entomophthora muscae</name>
    <dbReference type="NCBI Taxonomy" id="34485"/>
    <lineage>
        <taxon>Eukaryota</taxon>
        <taxon>Fungi</taxon>
        <taxon>Fungi incertae sedis</taxon>
        <taxon>Zoopagomycota</taxon>
        <taxon>Entomophthoromycotina</taxon>
        <taxon>Entomophthoromycetes</taxon>
        <taxon>Entomophthorales</taxon>
        <taxon>Entomophthoraceae</taxon>
        <taxon>Entomophthora</taxon>
    </lineage>
</organism>
<sequence>MSNSDEEKKLLMLSKQSSQFFDPCLAESKRSMKCLKENGYDKEMCQDFFQEYRDCKKKWNKIRAEERSKHGLFSSWTSKEKTSTDQEK</sequence>
<dbReference type="EMBL" id="QTSX02000160">
    <property type="protein sequence ID" value="KAJ9088061.1"/>
    <property type="molecule type" value="Genomic_DNA"/>
</dbReference>
<reference evidence="1" key="1">
    <citation type="submission" date="2022-04" db="EMBL/GenBank/DDBJ databases">
        <title>Genome of the entomopathogenic fungus Entomophthora muscae.</title>
        <authorList>
            <person name="Elya C."/>
            <person name="Lovett B.R."/>
            <person name="Lee E."/>
            <person name="Macias A.M."/>
            <person name="Hajek A.E."/>
            <person name="De Bivort B.L."/>
            <person name="Kasson M.T."/>
            <person name="De Fine Licht H.H."/>
            <person name="Stajich J.E."/>
        </authorList>
    </citation>
    <scope>NUCLEOTIDE SEQUENCE</scope>
    <source>
        <strain evidence="1">Berkeley</strain>
    </source>
</reference>
<gene>
    <name evidence="1" type="primary">COX23</name>
    <name evidence="1" type="ORF">DSO57_1026905</name>
</gene>
<dbReference type="Proteomes" id="UP001165960">
    <property type="component" value="Unassembled WGS sequence"/>
</dbReference>
<comment type="caution">
    <text evidence="1">The sequence shown here is derived from an EMBL/GenBank/DDBJ whole genome shotgun (WGS) entry which is preliminary data.</text>
</comment>
<name>A0ACC2UNJ2_9FUNG</name>
<protein>
    <submittedName>
        <fullName evidence="1">Mitochondrial copper homeostasis protein</fullName>
    </submittedName>
</protein>
<keyword evidence="2" id="KW-1185">Reference proteome</keyword>
<evidence type="ECO:0000313" key="1">
    <source>
        <dbReference type="EMBL" id="KAJ9088061.1"/>
    </source>
</evidence>